<dbReference type="InterPro" id="IPR045619">
    <property type="entry name" value="DUF6443"/>
</dbReference>
<dbReference type="PANTHER" id="PTHR32305:SF15">
    <property type="entry name" value="PROTEIN RHSA-RELATED"/>
    <property type="match status" value="1"/>
</dbReference>
<dbReference type="Gene3D" id="2.180.10.10">
    <property type="entry name" value="RHS repeat-associated core"/>
    <property type="match status" value="2"/>
</dbReference>
<organism evidence="2 3">
    <name type="scientific">Chitinophaga oryziterrae</name>
    <dbReference type="NCBI Taxonomy" id="1031224"/>
    <lineage>
        <taxon>Bacteria</taxon>
        <taxon>Pseudomonadati</taxon>
        <taxon>Bacteroidota</taxon>
        <taxon>Chitinophagia</taxon>
        <taxon>Chitinophagales</taxon>
        <taxon>Chitinophagaceae</taxon>
        <taxon>Chitinophaga</taxon>
    </lineage>
</organism>
<sequence>MTINISRHLISKECILFYHQFNQYSYMKYSKHPIFIYIFLLYSFNLAAQVKPDNSTRAAATAISVPTAYTNTTINYVRMWEPDIPLTDTAMVIMPSRKVAEVKQTTQYFDGLGRPIQSVIKGISYGGRDIVTPVVYDGFDREQYKYMSYAQSTGNVNDGKFKTDPFNAQKAFYQDATFNPGITGENIYYSNTVYEFSPLNRMINSYAPGNSWVNHPVSNQYLLNTVADSVHIWNINVGMPSSSGIYAVGDIYKNVTTDEMSNQVIEYKDKDNRLVLKKVQQAGTFTAHTGWLCTYYVYDNLGHLCFIIPPMATEYAMRNGWNVPPVVGELCFQYLYDERERMIIKKIPGAGRLLMVYDIRDRLVFSQDSIQRMKSPMEWMVTFYDGLNRPVITGIYTNTTTREALQTSMNTAVTSQVISYPFPGKADLALYNHDGSSLYQATNSIAFMNNFDSGSGSEFTAEINPSATGGTTSVMVTNPMPNISSSALIPLAYTFYDNYNYAGKLNFLSSDANKPEAADSLFPEALPVVYDNQITGLITGTKMRVLGTDNWLTSTSYYNKKGRLIQVVSENNLGGQDIQTTLYNFKGNVLSSYLRHQHPKSITPEMTLLTAMTYDHGGRPLTVRKRINDDAANERVISANTYSETGQLIKKRIGVTTDTQLDVINYTYNIRDWVQGINKSFVNTADSKTSWFGEEISYDFGFSTNQFNGNVAGVKWKSQSDGITRAFGYSYDKVNRLTAADFSQQNTTGATWANDKVDFSVSNLNYDANGNIKTISQKGMVGAISRTIDQMIYSYASGGSNKLLSVSDTSNTASAKLGDFVNGTNTGDDYKYDVNGNLTKDLNKGIDTINYNHLNLPSLIKIRGKGTIAYLYDAAGNKLKKVVTDSTRTTPLITVTDYIGSFVYRQDTLQFLSHEEGRIRPVYKTGQSIGFTYDYFEKDHLGNVRVVLGTQNDTSKYSATLETAASATENTLFSNIDNTRKAISEIAGYPTDNTTNPNAYVAKLNAINGQKIGPLLVLRVMAGDTIQMGVKAFYKSTGTSTSSTTSSNMLTALLQAFSGGSLSDGTHNATAAASPISTNFSSMDYDALKQKDPSQNLTDKPKSYLNYALFDDRFSIVNENSGVRQVQGSPDQLQTLGTERIVIKKTGFLYIYTSNESGEDVFFDNLVVIHNGGPLLEETHYYPFGLAMAGISCNALKGTNYVANRKKYNGIESTTELDLNTYDAYYRNLDPQLGRWWQVDPKTEAAISESPYVSMGNNPVKNTDPLGDYFFGLFGSTSAQRQAAKEVAAQTGGQVINKLRRNIHVNYSTSEKTFNPETGTIDNTAVGHTVSFRENGHVETGSVVGNDALDKQIAYWSNHTVDSKGNIQFLPASGRAEYVPIESLLVPLPPVLRFLGRSASVTESITINAVGTGTEGALPMTVVELIPRGTKIADIVDNVKQLTFTTGNEHAVVTLANGERAIVSGGPRAIEFKVGQIQRLFGHSHPYDLLSTGPSIGDRAALGSFEQSSSYLLERGELYKFWAK</sequence>
<gene>
    <name evidence="2" type="ORF">GO495_15510</name>
</gene>
<dbReference type="InterPro" id="IPR050708">
    <property type="entry name" value="T6SS_VgrG/RHS"/>
</dbReference>
<protein>
    <recommendedName>
        <fullName evidence="1">DUF6443 domain-containing protein</fullName>
    </recommendedName>
</protein>
<dbReference type="EMBL" id="WRXO01000004">
    <property type="protein sequence ID" value="MVT41998.1"/>
    <property type="molecule type" value="Genomic_DNA"/>
</dbReference>
<name>A0A6N8JC20_9BACT</name>
<accession>A0A6N8JC20</accession>
<evidence type="ECO:0000313" key="3">
    <source>
        <dbReference type="Proteomes" id="UP000468388"/>
    </source>
</evidence>
<dbReference type="NCBIfam" id="TIGR03696">
    <property type="entry name" value="Rhs_assc_core"/>
    <property type="match status" value="1"/>
</dbReference>
<evidence type="ECO:0000259" key="1">
    <source>
        <dbReference type="Pfam" id="PF20041"/>
    </source>
</evidence>
<feature type="domain" description="DUF6443" evidence="1">
    <location>
        <begin position="95"/>
        <end position="215"/>
    </location>
</feature>
<dbReference type="Proteomes" id="UP000468388">
    <property type="component" value="Unassembled WGS sequence"/>
</dbReference>
<dbReference type="InterPro" id="IPR022385">
    <property type="entry name" value="Rhs_assc_core"/>
</dbReference>
<comment type="caution">
    <text evidence="2">The sequence shown here is derived from an EMBL/GenBank/DDBJ whole genome shotgun (WGS) entry which is preliminary data.</text>
</comment>
<keyword evidence="3" id="KW-1185">Reference proteome</keyword>
<evidence type="ECO:0000313" key="2">
    <source>
        <dbReference type="EMBL" id="MVT41998.1"/>
    </source>
</evidence>
<proteinExistence type="predicted"/>
<reference evidence="2 3" key="1">
    <citation type="submission" date="2019-12" db="EMBL/GenBank/DDBJ databases">
        <title>The draft genomic sequence of strain Chitinophaga oryziterrae JCM 16595.</title>
        <authorList>
            <person name="Zhang X."/>
        </authorList>
    </citation>
    <scope>NUCLEOTIDE SEQUENCE [LARGE SCALE GENOMIC DNA]</scope>
    <source>
        <strain evidence="2 3">JCM 16595</strain>
    </source>
</reference>
<dbReference type="Pfam" id="PF20041">
    <property type="entry name" value="DUF6443"/>
    <property type="match status" value="1"/>
</dbReference>
<dbReference type="PANTHER" id="PTHR32305">
    <property type="match status" value="1"/>
</dbReference>